<dbReference type="PANTHER" id="PTHR45799:SF2">
    <property type="entry name" value="RETICULON-LIKE PROTEIN"/>
    <property type="match status" value="1"/>
</dbReference>
<dbReference type="OrthoDB" id="567788at2759"/>
<dbReference type="Gene3D" id="1.20.5.2480">
    <property type="match status" value="1"/>
</dbReference>
<sequence>MCYSIPCCRMKSKRNKAMFGIGLSLLILGLIGGIGGYSYQLYSIGCNLEREKLLQSGAYASLTLLIGTALGSFIMHLTRHKALPSENSKKSKKGSLSKPLVDRFIKDLLYWENPRETGVVFGSVLVVLLAIKYIFCHICCGALAAINKTKGGHPFKPLLDKDISISEETALDYTLCFLRNSIIYRDNQKQIDEALKPFLLKVNELTSLIRSFTGKKKEQ</sequence>
<evidence type="ECO:0000313" key="1">
    <source>
        <dbReference type="EMBL" id="CAF2766862.1"/>
    </source>
</evidence>
<dbReference type="InterPro" id="IPR046964">
    <property type="entry name" value="RTN1-4"/>
</dbReference>
<keyword evidence="2" id="KW-1185">Reference proteome</keyword>
<proteinExistence type="predicted"/>
<protein>
    <submittedName>
        <fullName evidence="1">RTN3</fullName>
    </submittedName>
</protein>
<reference evidence="1" key="1">
    <citation type="submission" date="2021-02" db="EMBL/GenBank/DDBJ databases">
        <authorList>
            <person name="Bekaert M."/>
        </authorList>
    </citation>
    <scope>NUCLEOTIDE SEQUENCE</scope>
    <source>
        <strain evidence="1">IoA-00</strain>
    </source>
</reference>
<accession>A0A7R8CC29</accession>
<dbReference type="EMBL" id="HG994580">
    <property type="protein sequence ID" value="CAF2766862.1"/>
    <property type="molecule type" value="Genomic_DNA"/>
</dbReference>
<dbReference type="PANTHER" id="PTHR45799">
    <property type="entry name" value="RETICULON-LIKE PROTEIN"/>
    <property type="match status" value="1"/>
</dbReference>
<dbReference type="AlphaFoldDB" id="A0A7R8CC29"/>
<name>A0A7R8CC29_LEPSM</name>
<dbReference type="Proteomes" id="UP000675881">
    <property type="component" value="Chromosome 1"/>
</dbReference>
<dbReference type="GO" id="GO:0005789">
    <property type="term" value="C:endoplasmic reticulum membrane"/>
    <property type="evidence" value="ECO:0007669"/>
    <property type="project" value="TreeGrafter"/>
</dbReference>
<gene>
    <name evidence="1" type="ORF">LSAA_793</name>
</gene>
<evidence type="ECO:0000313" key="2">
    <source>
        <dbReference type="Proteomes" id="UP000675881"/>
    </source>
</evidence>
<organism evidence="1 2">
    <name type="scientific">Lepeophtheirus salmonis</name>
    <name type="common">Salmon louse</name>
    <name type="synonym">Caligus salmonis</name>
    <dbReference type="NCBI Taxonomy" id="72036"/>
    <lineage>
        <taxon>Eukaryota</taxon>
        <taxon>Metazoa</taxon>
        <taxon>Ecdysozoa</taxon>
        <taxon>Arthropoda</taxon>
        <taxon>Crustacea</taxon>
        <taxon>Multicrustacea</taxon>
        <taxon>Hexanauplia</taxon>
        <taxon>Copepoda</taxon>
        <taxon>Siphonostomatoida</taxon>
        <taxon>Caligidae</taxon>
        <taxon>Lepeophtheirus</taxon>
    </lineage>
</organism>